<reference evidence="1 2" key="1">
    <citation type="submission" date="2020-08" db="EMBL/GenBank/DDBJ databases">
        <title>Genomic Encyclopedia of Type Strains, Phase IV (KMG-IV): sequencing the most valuable type-strain genomes for metagenomic binning, comparative biology and taxonomic classification.</title>
        <authorList>
            <person name="Goeker M."/>
        </authorList>
    </citation>
    <scope>NUCLEOTIDE SEQUENCE [LARGE SCALE GENOMIC DNA]</scope>
    <source>
        <strain evidence="1 2">DSM 29007</strain>
    </source>
</reference>
<sequence length="144" mass="15692">MVLIITRALGRRAPLLDDWSVDLPPDDGRGEEGGGLTLRELIARVVRAEVAAFRQRQRRDSLLRVLSPSEIDDAAARGRVLPGGRPASPEVDEESAVAVALSGFEDGLYLVVIDGTEQRDLDAQVFVRPDSRLTFLRLTFLAGA</sequence>
<evidence type="ECO:0000313" key="2">
    <source>
        <dbReference type="Proteomes" id="UP000582837"/>
    </source>
</evidence>
<name>A0A841GUK8_9BACT</name>
<dbReference type="AlphaFoldDB" id="A0A841GUK8"/>
<dbReference type="Proteomes" id="UP000582837">
    <property type="component" value="Unassembled WGS sequence"/>
</dbReference>
<dbReference type="RefSeq" id="WP_205761167.1">
    <property type="nucleotide sequence ID" value="NZ_JABDTL010000001.1"/>
</dbReference>
<accession>A0A841GUK8</accession>
<organism evidence="1 2">
    <name type="scientific">Longimicrobium terrae</name>
    <dbReference type="NCBI Taxonomy" id="1639882"/>
    <lineage>
        <taxon>Bacteria</taxon>
        <taxon>Pseudomonadati</taxon>
        <taxon>Gemmatimonadota</taxon>
        <taxon>Longimicrobiia</taxon>
        <taxon>Longimicrobiales</taxon>
        <taxon>Longimicrobiaceae</taxon>
        <taxon>Longimicrobium</taxon>
    </lineage>
</organism>
<dbReference type="EMBL" id="JACHIA010000001">
    <property type="protein sequence ID" value="MBB6069088.1"/>
    <property type="molecule type" value="Genomic_DNA"/>
</dbReference>
<gene>
    <name evidence="1" type="ORF">HNQ61_000699</name>
</gene>
<protein>
    <submittedName>
        <fullName evidence="1">Uncharacterized protein</fullName>
    </submittedName>
</protein>
<proteinExistence type="predicted"/>
<keyword evidence="2" id="KW-1185">Reference proteome</keyword>
<evidence type="ECO:0000313" key="1">
    <source>
        <dbReference type="EMBL" id="MBB6069088.1"/>
    </source>
</evidence>
<comment type="caution">
    <text evidence="1">The sequence shown here is derived from an EMBL/GenBank/DDBJ whole genome shotgun (WGS) entry which is preliminary data.</text>
</comment>